<keyword evidence="2" id="KW-1185">Reference proteome</keyword>
<name>A0A9P8MJL0_9HYPO</name>
<accession>A0A9P8MJL0</accession>
<organism evidence="1 2">
    <name type="scientific">Metarhizium humberi</name>
    <dbReference type="NCBI Taxonomy" id="2596975"/>
    <lineage>
        <taxon>Eukaryota</taxon>
        <taxon>Fungi</taxon>
        <taxon>Dikarya</taxon>
        <taxon>Ascomycota</taxon>
        <taxon>Pezizomycotina</taxon>
        <taxon>Sordariomycetes</taxon>
        <taxon>Hypocreomycetidae</taxon>
        <taxon>Hypocreales</taxon>
        <taxon>Clavicipitaceae</taxon>
        <taxon>Metarhizium</taxon>
    </lineage>
</organism>
<dbReference type="AlphaFoldDB" id="A0A9P8MJL0"/>
<dbReference type="Proteomes" id="UP000764110">
    <property type="component" value="Unassembled WGS sequence"/>
</dbReference>
<proteinExistence type="predicted"/>
<protein>
    <submittedName>
        <fullName evidence="1">Uncharacterized protein</fullName>
    </submittedName>
</protein>
<evidence type="ECO:0000313" key="1">
    <source>
        <dbReference type="EMBL" id="KAH0601520.1"/>
    </source>
</evidence>
<sequence length="88" mass="9451">MQCAAQRAAEMETVHVASAGSRVTGCGNGALYVDVQSALRLRTLKFQAATIEAYSHLMRPLAAVALGRGNETRRAAEPLAHDRRRDAS</sequence>
<reference evidence="1 2" key="1">
    <citation type="submission" date="2020-07" db="EMBL/GenBank/DDBJ databases">
        <title>Metarhizium humberi genome.</title>
        <authorList>
            <person name="Lysoe E."/>
        </authorList>
    </citation>
    <scope>NUCLEOTIDE SEQUENCE [LARGE SCALE GENOMIC DNA]</scope>
    <source>
        <strain evidence="1 2">ESALQ1638</strain>
    </source>
</reference>
<dbReference type="EMBL" id="JACEFI010000001">
    <property type="protein sequence ID" value="KAH0601520.1"/>
    <property type="molecule type" value="Genomic_DNA"/>
</dbReference>
<evidence type="ECO:0000313" key="2">
    <source>
        <dbReference type="Proteomes" id="UP000764110"/>
    </source>
</evidence>
<gene>
    <name evidence="1" type="ORF">MHUMG1_00397</name>
</gene>
<comment type="caution">
    <text evidence="1">The sequence shown here is derived from an EMBL/GenBank/DDBJ whole genome shotgun (WGS) entry which is preliminary data.</text>
</comment>